<dbReference type="GO" id="GO:0005881">
    <property type="term" value="C:cytoplasmic microtubule"/>
    <property type="evidence" value="ECO:0007669"/>
    <property type="project" value="TreeGrafter"/>
</dbReference>
<feature type="region of interest" description="Disordered" evidence="2">
    <location>
        <begin position="1"/>
        <end position="24"/>
    </location>
</feature>
<feature type="domain" description="TOG" evidence="3">
    <location>
        <begin position="48"/>
        <end position="287"/>
    </location>
</feature>
<name>A0A267G3F1_9PLAT</name>
<dbReference type="InterPro" id="IPR024395">
    <property type="entry name" value="CLASP_N_dom"/>
</dbReference>
<dbReference type="GO" id="GO:0090307">
    <property type="term" value="P:mitotic spindle assembly"/>
    <property type="evidence" value="ECO:0007669"/>
    <property type="project" value="TreeGrafter"/>
</dbReference>
<gene>
    <name evidence="4" type="ORF">BOX15_Mlig032998g1</name>
</gene>
<reference evidence="4 5" key="1">
    <citation type="submission" date="2017-06" db="EMBL/GenBank/DDBJ databases">
        <title>A platform for efficient transgenesis in Macrostomum lignano, a flatworm model organism for stem cell research.</title>
        <authorList>
            <person name="Berezikov E."/>
        </authorList>
    </citation>
    <scope>NUCLEOTIDE SEQUENCE [LARGE SCALE GENOMIC DNA]</scope>
    <source>
        <strain evidence="4">DV1</strain>
        <tissue evidence="4">Whole organism</tissue>
    </source>
</reference>
<feature type="non-terminal residue" evidence="4">
    <location>
        <position position="1"/>
    </location>
</feature>
<feature type="compositionally biased region" description="Polar residues" evidence="2">
    <location>
        <begin position="334"/>
        <end position="348"/>
    </location>
</feature>
<dbReference type="SMART" id="SM01349">
    <property type="entry name" value="TOG"/>
    <property type="match status" value="2"/>
</dbReference>
<feature type="compositionally biased region" description="Basic and acidic residues" evidence="2">
    <location>
        <begin position="825"/>
        <end position="835"/>
    </location>
</feature>
<dbReference type="GO" id="GO:0045180">
    <property type="term" value="C:basal cortex"/>
    <property type="evidence" value="ECO:0007669"/>
    <property type="project" value="TreeGrafter"/>
</dbReference>
<evidence type="ECO:0000313" key="5">
    <source>
        <dbReference type="Proteomes" id="UP000215902"/>
    </source>
</evidence>
<dbReference type="GO" id="GO:0005876">
    <property type="term" value="C:spindle microtubule"/>
    <property type="evidence" value="ECO:0007669"/>
    <property type="project" value="TreeGrafter"/>
</dbReference>
<feature type="compositionally biased region" description="Low complexity" evidence="2">
    <location>
        <begin position="372"/>
        <end position="393"/>
    </location>
</feature>
<sequence length="1110" mass="118791">QMSRPAAAAPSAQLRRQQASGASAENIAGAVDDATFVNSFEEQLPALQLSGQRDVQDQLERVRSDLSVGPEDWERRIDALRRLRALVKAGAAASFGDAFFPALRELEDPARVCLSDLRSQVVREACATLAYLSLRLGARADRFGEALLDAALGLTVSSARIVSSSGLLAVRHLLRNTPSPRLLPPLLALRQSKSAVQRRRLAELLSGPLADWPPSALRPHLPALTEAVRRGIGDADAEARAHSRAAYWPLRAAFPEAAAGLLASLDQRARAALERDRPAWAAADEPAVTRSAAGKASAAAAAAQPRQPPPSSASKASTAAAAGRRSRPAGRVGCQSTPVSRETSPSSQLRRRVIAPPTSYSTGQRRQRERLASGAATSSSTNSAKASTTLTAPSEPPPQPPARCRSQITSREASPRRSGIPAPTPSMLPRRLSRGSIGPAPQRRQHQLQLLALRQHRQVVGEGGDGLDAEQQAAALAEALQQRLAAGGDSGDDASETSSVCSDCSFRSFNSSYTSRRLGSRINKSKDNGVHASQVVSSGYSAGQEVPIQSCQSVSDIINQLESRDSTNRRDALAALIACLDAAEPPEPLPQPLSQLEIRRICDIFTRLFTETNGRLAQLFMEALARFVTRYHADLHDWLYVLLTRLLTRLATECLASQAARVQAASDAVMSAFPADLLLRQLLHSLIDHSQPALPGLQAHSLRLLLQLLPRLEPGALRPAPDTRLAVSRLALMARDEPAARRLLTGLARLNPAAMAALARAMPEGLRARLAEAAGTACCGNGTDSPPEGDRSSSSPGSIPDGPSPPPPPPALSSEPPANLWPGDASRRSNGEQRPKVLPLARPGSLGFHGNSRNGVGKSAADDRLRRWAERQAASQVPPPDSALVRLLKDLNNSQSLSHEDRKDRLQNLHSLLREKSIDSWDEHFKSVLLVLLETMGDGESDVRAASLTALQELLTAQPTRFADFLELTLLKILEAHADSDRAVSRAAEGCAKVAATRLPADACLRALAPIAQDSTASAVILAALKAETRLTQSADAEQLRRQLTDLCPGLVRCCDHQESAVRKAAIFCLVQLYLRVGECLLLHLTELSATRKRLLQLYICRATSGDGAN</sequence>
<dbReference type="GO" id="GO:0000776">
    <property type="term" value="C:kinetochore"/>
    <property type="evidence" value="ECO:0007669"/>
    <property type="project" value="TreeGrafter"/>
</dbReference>
<evidence type="ECO:0000256" key="1">
    <source>
        <dbReference type="ARBA" id="ARBA00022737"/>
    </source>
</evidence>
<dbReference type="AlphaFoldDB" id="A0A267G3F1"/>
<dbReference type="Pfam" id="PF12348">
    <property type="entry name" value="CLASP_N"/>
    <property type="match status" value="1"/>
</dbReference>
<dbReference type="InterPro" id="IPR016024">
    <property type="entry name" value="ARM-type_fold"/>
</dbReference>
<feature type="region of interest" description="Disordered" evidence="2">
    <location>
        <begin position="282"/>
        <end position="444"/>
    </location>
</feature>
<keyword evidence="5" id="KW-1185">Reference proteome</keyword>
<evidence type="ECO:0000313" key="4">
    <source>
        <dbReference type="EMBL" id="PAA79752.1"/>
    </source>
</evidence>
<evidence type="ECO:0000259" key="3">
    <source>
        <dbReference type="SMART" id="SM01349"/>
    </source>
</evidence>
<dbReference type="GO" id="GO:0072686">
    <property type="term" value="C:mitotic spindle"/>
    <property type="evidence" value="ECO:0007669"/>
    <property type="project" value="TreeGrafter"/>
</dbReference>
<dbReference type="STRING" id="282301.A0A267G3F1"/>
<proteinExistence type="predicted"/>
<dbReference type="Proteomes" id="UP000215902">
    <property type="component" value="Unassembled WGS sequence"/>
</dbReference>
<keyword evidence="1" id="KW-0677">Repeat</keyword>
<dbReference type="Gene3D" id="1.25.10.10">
    <property type="entry name" value="Leucine-rich Repeat Variant"/>
    <property type="match status" value="3"/>
</dbReference>
<dbReference type="EMBL" id="NIVC01000618">
    <property type="protein sequence ID" value="PAA79752.1"/>
    <property type="molecule type" value="Genomic_DNA"/>
</dbReference>
<dbReference type="GO" id="GO:0005815">
    <property type="term" value="C:microtubule organizing center"/>
    <property type="evidence" value="ECO:0007669"/>
    <property type="project" value="TreeGrafter"/>
</dbReference>
<feature type="compositionally biased region" description="Low complexity" evidence="2">
    <location>
        <begin position="792"/>
        <end position="801"/>
    </location>
</feature>
<feature type="compositionally biased region" description="Pro residues" evidence="2">
    <location>
        <begin position="802"/>
        <end position="811"/>
    </location>
</feature>
<dbReference type="InterPro" id="IPR034085">
    <property type="entry name" value="TOG"/>
</dbReference>
<dbReference type="InterPro" id="IPR011989">
    <property type="entry name" value="ARM-like"/>
</dbReference>
<feature type="domain" description="TOG" evidence="3">
    <location>
        <begin position="876"/>
        <end position="1109"/>
    </location>
</feature>
<protein>
    <recommendedName>
        <fullName evidence="3">TOG domain-containing protein</fullName>
    </recommendedName>
</protein>
<dbReference type="InterPro" id="IPR000357">
    <property type="entry name" value="HEAT"/>
</dbReference>
<dbReference type="PANTHER" id="PTHR21567">
    <property type="entry name" value="CLASP"/>
    <property type="match status" value="1"/>
</dbReference>
<dbReference type="OrthoDB" id="46159at2759"/>
<comment type="caution">
    <text evidence="4">The sequence shown here is derived from an EMBL/GenBank/DDBJ whole genome shotgun (WGS) entry which is preliminary data.</text>
</comment>
<dbReference type="GO" id="GO:0008017">
    <property type="term" value="F:microtubule binding"/>
    <property type="evidence" value="ECO:0007669"/>
    <property type="project" value="TreeGrafter"/>
</dbReference>
<feature type="region of interest" description="Disordered" evidence="2">
    <location>
        <begin position="778"/>
        <end position="863"/>
    </location>
</feature>
<dbReference type="GO" id="GO:0040001">
    <property type="term" value="P:establishment of mitotic spindle localization"/>
    <property type="evidence" value="ECO:0007669"/>
    <property type="project" value="TreeGrafter"/>
</dbReference>
<feature type="compositionally biased region" description="Low complexity" evidence="2">
    <location>
        <begin position="289"/>
        <end position="305"/>
    </location>
</feature>
<dbReference type="Pfam" id="PF02985">
    <property type="entry name" value="HEAT"/>
    <property type="match status" value="1"/>
</dbReference>
<feature type="compositionally biased region" description="Polar residues" evidence="2">
    <location>
        <begin position="14"/>
        <end position="23"/>
    </location>
</feature>
<dbReference type="SUPFAM" id="SSF48371">
    <property type="entry name" value="ARM repeat"/>
    <property type="match status" value="1"/>
</dbReference>
<evidence type="ECO:0000256" key="2">
    <source>
        <dbReference type="SAM" id="MobiDB-lite"/>
    </source>
</evidence>
<organism evidence="4 5">
    <name type="scientific">Macrostomum lignano</name>
    <dbReference type="NCBI Taxonomy" id="282301"/>
    <lineage>
        <taxon>Eukaryota</taxon>
        <taxon>Metazoa</taxon>
        <taxon>Spiralia</taxon>
        <taxon>Lophotrochozoa</taxon>
        <taxon>Platyhelminthes</taxon>
        <taxon>Rhabditophora</taxon>
        <taxon>Macrostomorpha</taxon>
        <taxon>Macrostomida</taxon>
        <taxon>Macrostomidae</taxon>
        <taxon>Macrostomum</taxon>
    </lineage>
</organism>
<feature type="compositionally biased region" description="Low complexity" evidence="2">
    <location>
        <begin position="312"/>
        <end position="323"/>
    </location>
</feature>
<dbReference type="PANTHER" id="PTHR21567:SF9">
    <property type="entry name" value="CLIP-ASSOCIATING PROTEIN"/>
    <property type="match status" value="1"/>
</dbReference>
<accession>A0A267G3F1</accession>